<organism evidence="5 6">
    <name type="scientific">Digitaria exilis</name>
    <dbReference type="NCBI Taxonomy" id="1010633"/>
    <lineage>
        <taxon>Eukaryota</taxon>
        <taxon>Viridiplantae</taxon>
        <taxon>Streptophyta</taxon>
        <taxon>Embryophyta</taxon>
        <taxon>Tracheophyta</taxon>
        <taxon>Spermatophyta</taxon>
        <taxon>Magnoliopsida</taxon>
        <taxon>Liliopsida</taxon>
        <taxon>Poales</taxon>
        <taxon>Poaceae</taxon>
        <taxon>PACMAD clade</taxon>
        <taxon>Panicoideae</taxon>
        <taxon>Panicodae</taxon>
        <taxon>Paniceae</taxon>
        <taxon>Anthephorinae</taxon>
        <taxon>Digitaria</taxon>
    </lineage>
</organism>
<feature type="compositionally biased region" description="Basic residues" evidence="4">
    <location>
        <begin position="532"/>
        <end position="550"/>
    </location>
</feature>
<gene>
    <name evidence="5" type="ORF">HU200_016842</name>
</gene>
<dbReference type="AlphaFoldDB" id="A0A835F7U7"/>
<comment type="subcellular location">
    <subcellularLocation>
        <location evidence="1">Membrane</location>
    </subcellularLocation>
</comment>
<dbReference type="Proteomes" id="UP000636709">
    <property type="component" value="Unassembled WGS sequence"/>
</dbReference>
<evidence type="ECO:0000256" key="2">
    <source>
        <dbReference type="ARBA" id="ARBA00022692"/>
    </source>
</evidence>
<protein>
    <submittedName>
        <fullName evidence="5">Uncharacterized protein</fullName>
    </submittedName>
</protein>
<proteinExistence type="predicted"/>
<feature type="region of interest" description="Disordered" evidence="4">
    <location>
        <begin position="656"/>
        <end position="678"/>
    </location>
</feature>
<feature type="compositionally biased region" description="Basic and acidic residues" evidence="4">
    <location>
        <begin position="551"/>
        <end position="583"/>
    </location>
</feature>
<dbReference type="InterPro" id="IPR023395">
    <property type="entry name" value="MCP_dom_sf"/>
</dbReference>
<evidence type="ECO:0000313" key="6">
    <source>
        <dbReference type="Proteomes" id="UP000636709"/>
    </source>
</evidence>
<evidence type="ECO:0000256" key="3">
    <source>
        <dbReference type="ARBA" id="ARBA00023136"/>
    </source>
</evidence>
<feature type="region of interest" description="Disordered" evidence="4">
    <location>
        <begin position="532"/>
        <end position="588"/>
    </location>
</feature>
<comment type="caution">
    <text evidence="5">The sequence shown here is derived from an EMBL/GenBank/DDBJ whole genome shotgun (WGS) entry which is preliminary data.</text>
</comment>
<dbReference type="EMBL" id="JACEFO010001613">
    <property type="protein sequence ID" value="KAF8730967.1"/>
    <property type="molecule type" value="Genomic_DNA"/>
</dbReference>
<keyword evidence="6" id="KW-1185">Reference proteome</keyword>
<evidence type="ECO:0000256" key="1">
    <source>
        <dbReference type="ARBA" id="ARBA00004370"/>
    </source>
</evidence>
<accession>A0A835F7U7</accession>
<dbReference type="OrthoDB" id="721759at2759"/>
<keyword evidence="2" id="KW-0812">Transmembrane</keyword>
<reference evidence="5" key="1">
    <citation type="submission" date="2020-07" db="EMBL/GenBank/DDBJ databases">
        <title>Genome sequence and genetic diversity analysis of an under-domesticated orphan crop, white fonio (Digitaria exilis).</title>
        <authorList>
            <person name="Bennetzen J.L."/>
            <person name="Chen S."/>
            <person name="Ma X."/>
            <person name="Wang X."/>
            <person name="Yssel A.E.J."/>
            <person name="Chaluvadi S.R."/>
            <person name="Johnson M."/>
            <person name="Gangashetty P."/>
            <person name="Hamidou F."/>
            <person name="Sanogo M.D."/>
            <person name="Zwaenepoel A."/>
            <person name="Wallace J."/>
            <person name="Van De Peer Y."/>
            <person name="Van Deynze A."/>
        </authorList>
    </citation>
    <scope>NUCLEOTIDE SEQUENCE</scope>
    <source>
        <tissue evidence="5">Leaves</tissue>
    </source>
</reference>
<keyword evidence="3" id="KW-0472">Membrane</keyword>
<name>A0A835F7U7_9POAL</name>
<sequence length="797" mass="88347">MPAPRPKRIVKPNTRITGPEWEEKTDLVLVGSGGGGERKLDFAGEFLNPNPSQLLHYRDNWYQSHDPRNPTLAILDPLHPHHTRFQARAKFMAPTADPLVAVLAKLEELGKKVDRTNLKTDETNRRIEEMQASIGLLREEQSTVKEWKPEFEGKIAELQGSVFELKTKVDLFIHELPRPGLNSDKEVKVEAPVSAHLEATASAEASGQFGHREEILNRRAGAGVAITPVPPPVKGANKSREFWRRGFQEQGETRRTTGKEGRARPKRIEEKTDLVHVGSGGGSERELDFAGEFLNPNPSQLLHYHDMQSTALPLFTVWSMVFRGMVHALRTICAEEGIWALWKGLLPSAEIGEDLYRRRAGQQAARLHLDSCFRVGRAPPLLNDFVELDPAHHLFLSLSFLFSLSATRPKPLGPTYRRHPSLCACLSSLSDALGPLLSFLFFLPTAPRARAARVLRATCAERTTAAAAGPFQPRLACSSRALRGPQPPTPLGTLAFHAVRCAPRVPPPPYKIPWPPPIETLGLNWRFPPSRRRHQWKRRRVKRRGRRKGGGHRDEEEHLAVKPQGRGDTDRKLPHPDQYHDTKPACFTSPLHRRSPGFAWICFKPLGEPKHGLSFLSRRRAPPRSFPILSDLFMQEPRLAAFPLYEASRRSAAKPLRHGVGTPVRRRGRAAAVDSHSSHLPLDARTRIGRSNARAAPLAGSAFTQGAHTHPRMNGHTALAARDLEAAAPDPLAALGVGPRQAWAALGPWPPSRPDLTLGAHLPGPLTRDSQPLTAGAHILTWPTADVIAWCPLLTSS</sequence>
<evidence type="ECO:0000313" key="5">
    <source>
        <dbReference type="EMBL" id="KAF8730967.1"/>
    </source>
</evidence>
<dbReference type="GO" id="GO:0016020">
    <property type="term" value="C:membrane"/>
    <property type="evidence" value="ECO:0007669"/>
    <property type="project" value="UniProtKB-SubCell"/>
</dbReference>
<evidence type="ECO:0000256" key="4">
    <source>
        <dbReference type="SAM" id="MobiDB-lite"/>
    </source>
</evidence>
<dbReference type="SUPFAM" id="SSF103506">
    <property type="entry name" value="Mitochondrial carrier"/>
    <property type="match status" value="1"/>
</dbReference>